<proteinExistence type="predicted"/>
<evidence type="ECO:0000313" key="2">
    <source>
        <dbReference type="Proteomes" id="UP001062846"/>
    </source>
</evidence>
<organism evidence="1 2">
    <name type="scientific">Rhododendron molle</name>
    <name type="common">Chinese azalea</name>
    <name type="synonym">Azalea mollis</name>
    <dbReference type="NCBI Taxonomy" id="49168"/>
    <lineage>
        <taxon>Eukaryota</taxon>
        <taxon>Viridiplantae</taxon>
        <taxon>Streptophyta</taxon>
        <taxon>Embryophyta</taxon>
        <taxon>Tracheophyta</taxon>
        <taxon>Spermatophyta</taxon>
        <taxon>Magnoliopsida</taxon>
        <taxon>eudicotyledons</taxon>
        <taxon>Gunneridae</taxon>
        <taxon>Pentapetalae</taxon>
        <taxon>asterids</taxon>
        <taxon>Ericales</taxon>
        <taxon>Ericaceae</taxon>
        <taxon>Ericoideae</taxon>
        <taxon>Rhodoreae</taxon>
        <taxon>Rhododendron</taxon>
    </lineage>
</organism>
<dbReference type="Proteomes" id="UP001062846">
    <property type="component" value="Chromosome 7"/>
</dbReference>
<reference evidence="1" key="1">
    <citation type="submission" date="2022-02" db="EMBL/GenBank/DDBJ databases">
        <title>Plant Genome Project.</title>
        <authorList>
            <person name="Zhang R.-G."/>
        </authorList>
    </citation>
    <scope>NUCLEOTIDE SEQUENCE</scope>
    <source>
        <strain evidence="1">AT1</strain>
    </source>
</reference>
<name>A0ACC0MZU1_RHOML</name>
<keyword evidence="2" id="KW-1185">Reference proteome</keyword>
<sequence length="144" mass="15962">MPLLKSSTEYSVILNFALIQNATLVLIRSTTSATSGCLLLKINSFLAVQIDHKPANKIDSQHFFSRFLKELLNHIAMKSIIVGGQIQRMPHHLNILVHTSHENLQWSSRCLGVSQVSAQRGHSCAPSPKIKPRLAKTDLEAILS</sequence>
<gene>
    <name evidence="1" type="ORF">RHMOL_Rhmol07G0093700</name>
</gene>
<protein>
    <submittedName>
        <fullName evidence="1">Uncharacterized protein</fullName>
    </submittedName>
</protein>
<dbReference type="EMBL" id="CM046394">
    <property type="protein sequence ID" value="KAI8546139.1"/>
    <property type="molecule type" value="Genomic_DNA"/>
</dbReference>
<comment type="caution">
    <text evidence="1">The sequence shown here is derived from an EMBL/GenBank/DDBJ whole genome shotgun (WGS) entry which is preliminary data.</text>
</comment>
<evidence type="ECO:0000313" key="1">
    <source>
        <dbReference type="EMBL" id="KAI8546139.1"/>
    </source>
</evidence>
<accession>A0ACC0MZU1</accession>